<dbReference type="Proteomes" id="UP001568894">
    <property type="component" value="Unassembled WGS sequence"/>
</dbReference>
<dbReference type="PANTHER" id="PTHR24166:SF48">
    <property type="entry name" value="PROTEIN VAPYRIN"/>
    <property type="match status" value="1"/>
</dbReference>
<keyword evidence="1" id="KW-0677">Repeat</keyword>
<dbReference type="PANTHER" id="PTHR24166">
    <property type="entry name" value="ROLLING PEBBLES, ISOFORM B"/>
    <property type="match status" value="1"/>
</dbReference>
<dbReference type="Gene3D" id="1.25.40.20">
    <property type="entry name" value="Ankyrin repeat-containing domain"/>
    <property type="match status" value="3"/>
</dbReference>
<feature type="signal peptide" evidence="4">
    <location>
        <begin position="1"/>
        <end position="19"/>
    </location>
</feature>
<dbReference type="SUPFAM" id="SSF48403">
    <property type="entry name" value="Ankyrin repeat"/>
    <property type="match status" value="2"/>
</dbReference>
<organism evidence="5 6">
    <name type="scientific">Flavobacterium frigidarium</name>
    <dbReference type="NCBI Taxonomy" id="99286"/>
    <lineage>
        <taxon>Bacteria</taxon>
        <taxon>Pseudomonadati</taxon>
        <taxon>Bacteroidota</taxon>
        <taxon>Flavobacteriia</taxon>
        <taxon>Flavobacteriales</taxon>
        <taxon>Flavobacteriaceae</taxon>
        <taxon>Flavobacterium</taxon>
    </lineage>
</organism>
<accession>A0ABV4KFC9</accession>
<evidence type="ECO:0000256" key="1">
    <source>
        <dbReference type="ARBA" id="ARBA00022737"/>
    </source>
</evidence>
<dbReference type="PROSITE" id="PS50297">
    <property type="entry name" value="ANK_REP_REGION"/>
    <property type="match status" value="3"/>
</dbReference>
<name>A0ABV4KFC9_9FLAO</name>
<feature type="repeat" description="ANK" evidence="3">
    <location>
        <begin position="259"/>
        <end position="292"/>
    </location>
</feature>
<evidence type="ECO:0000256" key="2">
    <source>
        <dbReference type="ARBA" id="ARBA00023043"/>
    </source>
</evidence>
<keyword evidence="2 3" id="KW-0040">ANK repeat</keyword>
<comment type="caution">
    <text evidence="5">The sequence shown here is derived from an EMBL/GenBank/DDBJ whole genome shotgun (WGS) entry which is preliminary data.</text>
</comment>
<dbReference type="InterPro" id="IPR050889">
    <property type="entry name" value="Dendritic_Spine_Reg/Scaffold"/>
</dbReference>
<gene>
    <name evidence="5" type="ORF">QO192_13880</name>
</gene>
<dbReference type="InterPro" id="IPR002110">
    <property type="entry name" value="Ankyrin_rpt"/>
</dbReference>
<sequence length="500" mass="54427">MKKNILFAVAIVSTFIANAQQNNTLLDASFWKKSPNVATVQAEISKGNNYLEFNDRAFDPIVLAIINDAPTESIKFLINQNGVDVNKSTHDNRIYLHWAAYSGNDDIVSLLLDKGSNINAPDSHGTTPITFAANAGQSNTKVYDALFKAGINPATKYNDGANLLLLAISNDKDLVLTKYFVSKGMSLQNTDTEGKTAFDYAARSGNIALLKNLISQKVKYTNNAVLFAAEGSRRETNKLDVYQYLINDLKLNAASTNTDGQTALHFVSRKPNQIEIINFLLENGVPVDKADKEGNTALMATAKDAEALTLLISKTQNVNNQNLKGQTALARAVQSGTPQAVIALLTKGASSEILDKDDNNLGVYLIESYKPESVRGKANIRTDNENPFTTKLNALQSSGLNLILAQKDGSTLYHYAVLKNDVQLLKGLANLKIDINAQNKNGLTALHKAALIASDDTIMKFLIDAGANTKLTTEFEETAFDLAQENEALTSKKTDLEFLK</sequence>
<feature type="repeat" description="ANK" evidence="3">
    <location>
        <begin position="441"/>
        <end position="474"/>
    </location>
</feature>
<evidence type="ECO:0000256" key="3">
    <source>
        <dbReference type="PROSITE-ProRule" id="PRU00023"/>
    </source>
</evidence>
<feature type="repeat" description="ANK" evidence="3">
    <location>
        <begin position="324"/>
        <end position="356"/>
    </location>
</feature>
<dbReference type="Pfam" id="PF12796">
    <property type="entry name" value="Ank_2"/>
    <property type="match status" value="2"/>
</dbReference>
<feature type="chain" id="PRO_5046083238" evidence="4">
    <location>
        <begin position="20"/>
        <end position="500"/>
    </location>
</feature>
<dbReference type="EMBL" id="JASMRN010000012">
    <property type="protein sequence ID" value="MEZ7516367.1"/>
    <property type="molecule type" value="Genomic_DNA"/>
</dbReference>
<dbReference type="Pfam" id="PF13857">
    <property type="entry name" value="Ank_5"/>
    <property type="match status" value="1"/>
</dbReference>
<dbReference type="PROSITE" id="PS50088">
    <property type="entry name" value="ANK_REPEAT"/>
    <property type="match status" value="5"/>
</dbReference>
<feature type="repeat" description="ANK" evidence="3">
    <location>
        <begin position="91"/>
        <end position="123"/>
    </location>
</feature>
<dbReference type="SMART" id="SM00248">
    <property type="entry name" value="ANK"/>
    <property type="match status" value="10"/>
</dbReference>
<protein>
    <submittedName>
        <fullName evidence="5">Ankyrin repeat domain-containing protein</fullName>
    </submittedName>
</protein>
<evidence type="ECO:0000313" key="5">
    <source>
        <dbReference type="EMBL" id="MEZ7516367.1"/>
    </source>
</evidence>
<evidence type="ECO:0000256" key="4">
    <source>
        <dbReference type="SAM" id="SignalP"/>
    </source>
</evidence>
<reference evidence="5 6" key="1">
    <citation type="submission" date="2023-05" db="EMBL/GenBank/DDBJ databases">
        <title>Adaptations of aquatic viruses from atmosphere-close ecosystems of the Central Arctic Ocean.</title>
        <authorList>
            <person name="Rahlff J."/>
            <person name="Holmfeldt K."/>
        </authorList>
    </citation>
    <scope>NUCLEOTIDE SEQUENCE [LARGE SCALE GENOMIC DNA]</scope>
    <source>
        <strain evidence="5 6">Arc14</strain>
    </source>
</reference>
<evidence type="ECO:0000313" key="6">
    <source>
        <dbReference type="Proteomes" id="UP001568894"/>
    </source>
</evidence>
<keyword evidence="6" id="KW-1185">Reference proteome</keyword>
<dbReference type="RefSeq" id="WP_371571549.1">
    <property type="nucleotide sequence ID" value="NZ_JASMRN010000012.1"/>
</dbReference>
<proteinExistence type="predicted"/>
<dbReference type="InterPro" id="IPR036770">
    <property type="entry name" value="Ankyrin_rpt-contain_sf"/>
</dbReference>
<feature type="repeat" description="ANK" evidence="3">
    <location>
        <begin position="408"/>
        <end position="440"/>
    </location>
</feature>
<keyword evidence="4" id="KW-0732">Signal</keyword>